<organism evidence="2 3">
    <name type="scientific">Jeotgalibacillus campisalis</name>
    <dbReference type="NCBI Taxonomy" id="220754"/>
    <lineage>
        <taxon>Bacteria</taxon>
        <taxon>Bacillati</taxon>
        <taxon>Bacillota</taxon>
        <taxon>Bacilli</taxon>
        <taxon>Bacillales</taxon>
        <taxon>Caryophanaceae</taxon>
        <taxon>Jeotgalibacillus</taxon>
    </lineage>
</organism>
<dbReference type="Proteomes" id="UP000031972">
    <property type="component" value="Unassembled WGS sequence"/>
</dbReference>
<feature type="domain" description="YozE SAM-like" evidence="1">
    <location>
        <begin position="2"/>
        <end position="33"/>
    </location>
</feature>
<dbReference type="InterPro" id="IPR023089">
    <property type="entry name" value="YozE_SAM-like"/>
</dbReference>
<dbReference type="InterPro" id="IPR036806">
    <property type="entry name" value="YozE_SAM-like_sf"/>
</dbReference>
<evidence type="ECO:0000313" key="3">
    <source>
        <dbReference type="Proteomes" id="UP000031972"/>
    </source>
</evidence>
<name>A0A0C2VU83_9BACL</name>
<sequence>MSEDYHEVSNYIELTEIYNNKISIFDQLWEEYKIDIKQDLS</sequence>
<dbReference type="AlphaFoldDB" id="A0A0C2VU83"/>
<evidence type="ECO:0000313" key="2">
    <source>
        <dbReference type="EMBL" id="KIL47981.1"/>
    </source>
</evidence>
<dbReference type="PATRIC" id="fig|220754.4.peg.2164"/>
<accession>A0A0C2VU83</accession>
<evidence type="ECO:0000259" key="1">
    <source>
        <dbReference type="Pfam" id="PF06855"/>
    </source>
</evidence>
<gene>
    <name evidence="2" type="ORF">KR50_21480</name>
</gene>
<proteinExistence type="predicted"/>
<comment type="caution">
    <text evidence="2">The sequence shown here is derived from an EMBL/GenBank/DDBJ whole genome shotgun (WGS) entry which is preliminary data.</text>
</comment>
<reference evidence="2 3" key="1">
    <citation type="submission" date="2015-01" db="EMBL/GenBank/DDBJ databases">
        <title>Jeotgalibacillus campisalis genome sequencing.</title>
        <authorList>
            <person name="Goh K.M."/>
            <person name="Chan K.-G."/>
            <person name="Yaakop A.S."/>
            <person name="Ee R."/>
            <person name="Gan H.M."/>
            <person name="Chan C.S."/>
        </authorList>
    </citation>
    <scope>NUCLEOTIDE SEQUENCE [LARGE SCALE GENOMIC DNA]</scope>
    <source>
        <strain evidence="2 3">SF-57</strain>
    </source>
</reference>
<dbReference type="SUPFAM" id="SSF140652">
    <property type="entry name" value="YozE-like"/>
    <property type="match status" value="1"/>
</dbReference>
<dbReference type="Pfam" id="PF06855">
    <property type="entry name" value="YozE_SAM_like"/>
    <property type="match status" value="1"/>
</dbReference>
<protein>
    <recommendedName>
        <fullName evidence="1">YozE SAM-like domain-containing protein</fullName>
    </recommendedName>
</protein>
<dbReference type="Gene3D" id="1.10.150.260">
    <property type="entry name" value="YozE SAM-like"/>
    <property type="match status" value="1"/>
</dbReference>
<keyword evidence="3" id="KW-1185">Reference proteome</keyword>
<dbReference type="EMBL" id="JXRR01000014">
    <property type="protein sequence ID" value="KIL47981.1"/>
    <property type="molecule type" value="Genomic_DNA"/>
</dbReference>